<evidence type="ECO:0000313" key="2">
    <source>
        <dbReference type="Proteomes" id="UP000254282"/>
    </source>
</evidence>
<sequence>MITLLNDAPENVAAFNASGEIDQQDFKNIIIPHVNNKLARFDELNYLLYLNTDVEQTDIAWLTTLVSDLEKTKQCNRAAIVIDDAGLQKSIVSKLKKISRYFQKTMSTVPCIGAITAMSPNILKNNFYCSIHRFDSQHKHLIYNKTGNYVITITSSNQSIYICFGFFLVIQSYVCVQSRNNNLHQLDMSSP</sequence>
<evidence type="ECO:0000313" key="1">
    <source>
        <dbReference type="EMBL" id="SUX44334.1"/>
    </source>
</evidence>
<dbReference type="AlphaFoldDB" id="A0A381FCX4"/>
<dbReference type="Gene3D" id="3.40.50.10600">
    <property type="entry name" value="SpoIIaa-like domains"/>
    <property type="match status" value="1"/>
</dbReference>
<dbReference type="InterPro" id="IPR036513">
    <property type="entry name" value="STAS_dom_sf"/>
</dbReference>
<accession>A0A381FCX4</accession>
<name>A0A381FCX4_9FLAO</name>
<dbReference type="SUPFAM" id="SSF52091">
    <property type="entry name" value="SpoIIaa-like"/>
    <property type="match status" value="1"/>
</dbReference>
<gene>
    <name evidence="1" type="ORF">NCTC13532_00763</name>
</gene>
<dbReference type="InterPro" id="IPR038396">
    <property type="entry name" value="SpoIIAA-like_sf"/>
</dbReference>
<dbReference type="Proteomes" id="UP000254282">
    <property type="component" value="Unassembled WGS sequence"/>
</dbReference>
<dbReference type="RefSeq" id="WP_115619296.1">
    <property type="nucleotide sequence ID" value="NZ_UFVR01000004.1"/>
</dbReference>
<dbReference type="Pfam" id="PF11964">
    <property type="entry name" value="SpoIIAA-like"/>
    <property type="match status" value="1"/>
</dbReference>
<dbReference type="EMBL" id="UFVR01000004">
    <property type="protein sequence ID" value="SUX44334.1"/>
    <property type="molecule type" value="Genomic_DNA"/>
</dbReference>
<protein>
    <submittedName>
        <fullName evidence="1">Protein of uncharacterized function (DUF3478)</fullName>
    </submittedName>
</protein>
<reference evidence="1 2" key="1">
    <citation type="submission" date="2018-06" db="EMBL/GenBank/DDBJ databases">
        <authorList>
            <consortium name="Pathogen Informatics"/>
            <person name="Doyle S."/>
        </authorList>
    </citation>
    <scope>NUCLEOTIDE SEQUENCE [LARGE SCALE GENOMIC DNA]</scope>
    <source>
        <strain evidence="1 2">NCTC13532</strain>
    </source>
</reference>
<proteinExistence type="predicted"/>
<organism evidence="1 2">
    <name type="scientific">Chryseobacterium indoltheticum</name>
    <dbReference type="NCBI Taxonomy" id="254"/>
    <lineage>
        <taxon>Bacteria</taxon>
        <taxon>Pseudomonadati</taxon>
        <taxon>Bacteroidota</taxon>
        <taxon>Flavobacteriia</taxon>
        <taxon>Flavobacteriales</taxon>
        <taxon>Weeksellaceae</taxon>
        <taxon>Chryseobacterium group</taxon>
        <taxon>Chryseobacterium</taxon>
    </lineage>
</organism>
<dbReference type="InterPro" id="IPR021866">
    <property type="entry name" value="SpoIIAA-like"/>
</dbReference>